<gene>
    <name evidence="1" type="ORF">RHGRI_023051</name>
</gene>
<organism evidence="1 2">
    <name type="scientific">Rhododendron griersonianum</name>
    <dbReference type="NCBI Taxonomy" id="479676"/>
    <lineage>
        <taxon>Eukaryota</taxon>
        <taxon>Viridiplantae</taxon>
        <taxon>Streptophyta</taxon>
        <taxon>Embryophyta</taxon>
        <taxon>Tracheophyta</taxon>
        <taxon>Spermatophyta</taxon>
        <taxon>Magnoliopsida</taxon>
        <taxon>eudicotyledons</taxon>
        <taxon>Gunneridae</taxon>
        <taxon>Pentapetalae</taxon>
        <taxon>asterids</taxon>
        <taxon>Ericales</taxon>
        <taxon>Ericaceae</taxon>
        <taxon>Ericoideae</taxon>
        <taxon>Rhodoreae</taxon>
        <taxon>Rhododendron</taxon>
    </lineage>
</organism>
<evidence type="ECO:0000313" key="2">
    <source>
        <dbReference type="Proteomes" id="UP000823749"/>
    </source>
</evidence>
<evidence type="ECO:0000313" key="1">
    <source>
        <dbReference type="EMBL" id="KAG5535137.1"/>
    </source>
</evidence>
<protein>
    <submittedName>
        <fullName evidence="1">Uncharacterized protein</fullName>
    </submittedName>
</protein>
<name>A0AAV6J262_9ERIC</name>
<dbReference type="AlphaFoldDB" id="A0AAV6J262"/>
<proteinExistence type="predicted"/>
<reference evidence="1" key="1">
    <citation type="submission" date="2020-08" db="EMBL/GenBank/DDBJ databases">
        <title>Plant Genome Project.</title>
        <authorList>
            <person name="Zhang R.-G."/>
        </authorList>
    </citation>
    <scope>NUCLEOTIDE SEQUENCE</scope>
    <source>
        <strain evidence="1">WSP0</strain>
        <tissue evidence="1">Leaf</tissue>
    </source>
</reference>
<sequence length="167" mass="19074">MRQNRKRKRTNITDLNADVLRLIMVFVAKSSDGAGSFARATSVCKGFMEIAEDTEVLKVVVFDKQSVSGFDESFWKINGLLSKCSSARNYLKERVEYSWAKERVVEVAVKELFDRVEAVNAVFTRARLRAAVSAGEMVKQMLHEIRMDINEIREHLDKFEVAGFFKA</sequence>
<accession>A0AAV6J262</accession>
<dbReference type="EMBL" id="JACTNZ010000008">
    <property type="protein sequence ID" value="KAG5535137.1"/>
    <property type="molecule type" value="Genomic_DNA"/>
</dbReference>
<comment type="caution">
    <text evidence="1">The sequence shown here is derived from an EMBL/GenBank/DDBJ whole genome shotgun (WGS) entry which is preliminary data.</text>
</comment>
<keyword evidence="2" id="KW-1185">Reference proteome</keyword>
<dbReference type="Proteomes" id="UP000823749">
    <property type="component" value="Chromosome 8"/>
</dbReference>